<dbReference type="GO" id="GO:0020037">
    <property type="term" value="F:heme binding"/>
    <property type="evidence" value="ECO:0007669"/>
    <property type="project" value="InterPro"/>
</dbReference>
<proteinExistence type="predicted"/>
<sequence>IFLAVMMFLVTALIGISHNFYWIAKPTGIIALGSVFSTMQVLPLLLITLDAWKMRTERAKAQEAVAEGKQRFVMDGVWTFILAVNFWNIFGAGVFGSLINLPIVNYYEHGTYLTGNHAHAAMFGVKGNIAIAGMLFACQHLFQRSAWNEKLIKGVFWSLQVGLVLMMMLDLFPVGLYQVATVFKKGLWAARAQAHVTDGVWITLTWMRTIGGAVFLFGGVLPLMWFILSRAGRMVREASVVEEGEWTIYDREKEKERAAWAAGDEAF</sequence>
<keyword evidence="1" id="KW-0812">Transmembrane</keyword>
<feature type="transmembrane region" description="Helical" evidence="1">
    <location>
        <begin position="72"/>
        <end position="99"/>
    </location>
</feature>
<feature type="transmembrane region" description="Helical" evidence="1">
    <location>
        <begin position="200"/>
        <end position="228"/>
    </location>
</feature>
<evidence type="ECO:0000256" key="1">
    <source>
        <dbReference type="SAM" id="Phobius"/>
    </source>
</evidence>
<feature type="transmembrane region" description="Helical" evidence="1">
    <location>
        <begin position="29"/>
        <end position="52"/>
    </location>
</feature>
<feature type="transmembrane region" description="Helical" evidence="1">
    <location>
        <begin position="154"/>
        <end position="180"/>
    </location>
</feature>
<reference evidence="2 3" key="1">
    <citation type="journal article" date="2021" name="bioRxiv">
        <title>Unraveling nitrogen, sulfur and carbon metabolic pathways and microbial community transcriptional responses to substrate deprivation and toxicity stresses in a bioreactor mimicking anoxic brackish coastal sediment conditions.</title>
        <authorList>
            <person name="Martins P.D."/>
            <person name="Echeveste M.J."/>
            <person name="Arshad A."/>
            <person name="Kurth J."/>
            <person name="Ouboter H."/>
            <person name="Jetten M.S.M."/>
            <person name="Welte C.U."/>
        </authorList>
    </citation>
    <scope>NUCLEOTIDE SEQUENCE [LARGE SCALE GENOMIC DNA]</scope>
    <source>
        <strain evidence="2">MAG_38</strain>
    </source>
</reference>
<accession>A0AAJ1AJY1</accession>
<dbReference type="SUPFAM" id="SSF81442">
    <property type="entry name" value="Cytochrome c oxidase subunit I-like"/>
    <property type="match status" value="1"/>
</dbReference>
<dbReference type="GO" id="GO:0004129">
    <property type="term" value="F:cytochrome-c oxidase activity"/>
    <property type="evidence" value="ECO:0007669"/>
    <property type="project" value="InterPro"/>
</dbReference>
<dbReference type="GO" id="GO:0016020">
    <property type="term" value="C:membrane"/>
    <property type="evidence" value="ECO:0007669"/>
    <property type="project" value="InterPro"/>
</dbReference>
<dbReference type="InterPro" id="IPR000883">
    <property type="entry name" value="Cyt_C_Oxase_1"/>
</dbReference>
<feature type="non-terminal residue" evidence="2">
    <location>
        <position position="1"/>
    </location>
</feature>
<dbReference type="InterPro" id="IPR036927">
    <property type="entry name" value="Cyt_c_oxase-like_su1_sf"/>
</dbReference>
<feature type="transmembrane region" description="Helical" evidence="1">
    <location>
        <begin position="119"/>
        <end position="142"/>
    </location>
</feature>
<evidence type="ECO:0000313" key="3">
    <source>
        <dbReference type="Proteomes" id="UP001197609"/>
    </source>
</evidence>
<organism evidence="2 3">
    <name type="scientific">Candidatus Methylomirabilis tolerans</name>
    <dbReference type="NCBI Taxonomy" id="3123416"/>
    <lineage>
        <taxon>Bacteria</taxon>
        <taxon>Candidatus Methylomirabilota</taxon>
        <taxon>Candidatus Methylomirabilia</taxon>
        <taxon>Candidatus Methylomirabilales</taxon>
        <taxon>Candidatus Methylomirabilaceae</taxon>
        <taxon>Candidatus Methylomirabilis</taxon>
    </lineage>
</organism>
<name>A0AAJ1AJY1_9BACT</name>
<evidence type="ECO:0000313" key="2">
    <source>
        <dbReference type="EMBL" id="MBZ0159846.1"/>
    </source>
</evidence>
<dbReference type="PANTHER" id="PTHR10422:SF38">
    <property type="entry name" value="CYTOCHROME B SUBUNIT OF NITRIC OXIDE REDUCTASE"/>
    <property type="match status" value="1"/>
</dbReference>
<dbReference type="GO" id="GO:0009060">
    <property type="term" value="P:aerobic respiration"/>
    <property type="evidence" value="ECO:0007669"/>
    <property type="project" value="InterPro"/>
</dbReference>
<keyword evidence="1" id="KW-1133">Transmembrane helix</keyword>
<keyword evidence="1" id="KW-0472">Membrane</keyword>
<protein>
    <submittedName>
        <fullName evidence="2">Cbb3-type cytochrome c oxidase subunit I</fullName>
    </submittedName>
</protein>
<dbReference type="PANTHER" id="PTHR10422">
    <property type="entry name" value="CYTOCHROME C OXIDASE SUBUNIT 1"/>
    <property type="match status" value="1"/>
</dbReference>
<dbReference type="Proteomes" id="UP001197609">
    <property type="component" value="Unassembled WGS sequence"/>
</dbReference>
<comment type="caution">
    <text evidence="2">The sequence shown here is derived from an EMBL/GenBank/DDBJ whole genome shotgun (WGS) entry which is preliminary data.</text>
</comment>
<dbReference type="AlphaFoldDB" id="A0AAJ1AJY1"/>
<dbReference type="EMBL" id="JAIOIU010000083">
    <property type="protein sequence ID" value="MBZ0159846.1"/>
    <property type="molecule type" value="Genomic_DNA"/>
</dbReference>
<gene>
    <name evidence="2" type="ORF">K8G79_06910</name>
</gene>
<dbReference type="Pfam" id="PF00115">
    <property type="entry name" value="COX1"/>
    <property type="match status" value="1"/>
</dbReference>
<dbReference type="Gene3D" id="1.20.210.10">
    <property type="entry name" value="Cytochrome c oxidase-like, subunit I domain"/>
    <property type="match status" value="1"/>
</dbReference>